<proteinExistence type="predicted"/>
<organism evidence="2 3">
    <name type="scientific">Colletotrichum incanum</name>
    <name type="common">Soybean anthracnose fungus</name>
    <dbReference type="NCBI Taxonomy" id="1573173"/>
    <lineage>
        <taxon>Eukaryota</taxon>
        <taxon>Fungi</taxon>
        <taxon>Dikarya</taxon>
        <taxon>Ascomycota</taxon>
        <taxon>Pezizomycotina</taxon>
        <taxon>Sordariomycetes</taxon>
        <taxon>Hypocreomycetidae</taxon>
        <taxon>Glomerellales</taxon>
        <taxon>Glomerellaceae</taxon>
        <taxon>Colletotrichum</taxon>
        <taxon>Colletotrichum spaethianum species complex</taxon>
    </lineage>
</organism>
<evidence type="ECO:0000313" key="3">
    <source>
        <dbReference type="Proteomes" id="UP000076584"/>
    </source>
</evidence>
<sequence>MPSVARLILLTATLAAMVQAAPVESSSEPGDSVTILSAEEIKPHTGPVVPVSAPDGILEVVSEVSL</sequence>
<name>A0A166LA23_COLIC</name>
<dbReference type="AlphaFoldDB" id="A0A166LA23"/>
<feature type="signal peptide" evidence="1">
    <location>
        <begin position="1"/>
        <end position="20"/>
    </location>
</feature>
<gene>
    <name evidence="2" type="ORF">CI238_07398</name>
</gene>
<comment type="caution">
    <text evidence="2">The sequence shown here is derived from an EMBL/GenBank/DDBJ whole genome shotgun (WGS) entry which is preliminary data.</text>
</comment>
<dbReference type="EMBL" id="LFIW01002839">
    <property type="protein sequence ID" value="KZL63275.1"/>
    <property type="molecule type" value="Genomic_DNA"/>
</dbReference>
<reference evidence="2 3" key="1">
    <citation type="submission" date="2015-06" db="EMBL/GenBank/DDBJ databases">
        <title>Survival trade-offs in plant roots during colonization by closely related pathogenic and mutualistic fungi.</title>
        <authorList>
            <person name="Hacquard S."/>
            <person name="Kracher B."/>
            <person name="Hiruma K."/>
            <person name="Weinman A."/>
            <person name="Muench P."/>
            <person name="Garrido Oter R."/>
            <person name="Ver Loren van Themaat E."/>
            <person name="Dallerey J.-F."/>
            <person name="Damm U."/>
            <person name="Henrissat B."/>
            <person name="Lespinet O."/>
            <person name="Thon M."/>
            <person name="Kemen E."/>
            <person name="McHardy A.C."/>
            <person name="Schulze-Lefert P."/>
            <person name="O'Connell R.J."/>
        </authorList>
    </citation>
    <scope>NUCLEOTIDE SEQUENCE [LARGE SCALE GENOMIC DNA]</scope>
    <source>
        <strain evidence="2 3">MAFF 238704</strain>
    </source>
</reference>
<evidence type="ECO:0000313" key="2">
    <source>
        <dbReference type="EMBL" id="KZL63275.1"/>
    </source>
</evidence>
<feature type="chain" id="PRO_5007876749" evidence="1">
    <location>
        <begin position="21"/>
        <end position="66"/>
    </location>
</feature>
<keyword evidence="3" id="KW-1185">Reference proteome</keyword>
<dbReference type="Proteomes" id="UP000076584">
    <property type="component" value="Unassembled WGS sequence"/>
</dbReference>
<evidence type="ECO:0000256" key="1">
    <source>
        <dbReference type="SAM" id="SignalP"/>
    </source>
</evidence>
<protein>
    <submittedName>
        <fullName evidence="2">Uncharacterized protein</fullName>
    </submittedName>
</protein>
<accession>A0A166LA23</accession>
<keyword evidence="1" id="KW-0732">Signal</keyword>